<keyword evidence="3" id="KW-1185">Reference proteome</keyword>
<dbReference type="EMBL" id="AGNL01015603">
    <property type="protein sequence ID" value="EJK65648.1"/>
    <property type="molecule type" value="Genomic_DNA"/>
</dbReference>
<proteinExistence type="predicted"/>
<feature type="region of interest" description="Disordered" evidence="1">
    <location>
        <begin position="165"/>
        <end position="218"/>
    </location>
</feature>
<protein>
    <submittedName>
        <fullName evidence="2">Uncharacterized protein</fullName>
    </submittedName>
</protein>
<dbReference type="OrthoDB" id="10682172at2759"/>
<feature type="region of interest" description="Disordered" evidence="1">
    <location>
        <begin position="1"/>
        <end position="33"/>
    </location>
</feature>
<feature type="compositionally biased region" description="Basic and acidic residues" evidence="1">
    <location>
        <begin position="172"/>
        <end position="182"/>
    </location>
</feature>
<accession>K0SHM8</accession>
<feature type="compositionally biased region" description="Polar residues" evidence="1">
    <location>
        <begin position="186"/>
        <end position="200"/>
    </location>
</feature>
<dbReference type="eggNOG" id="ENOG502QZJ8">
    <property type="taxonomic scope" value="Eukaryota"/>
</dbReference>
<reference evidence="2 3" key="1">
    <citation type="journal article" date="2012" name="Genome Biol.">
        <title>Genome and low-iron response of an oceanic diatom adapted to chronic iron limitation.</title>
        <authorList>
            <person name="Lommer M."/>
            <person name="Specht M."/>
            <person name="Roy A.S."/>
            <person name="Kraemer L."/>
            <person name="Andreson R."/>
            <person name="Gutowska M.A."/>
            <person name="Wolf J."/>
            <person name="Bergner S.V."/>
            <person name="Schilhabel M.B."/>
            <person name="Klostermeier U.C."/>
            <person name="Beiko R.G."/>
            <person name="Rosenstiel P."/>
            <person name="Hippler M."/>
            <person name="Laroche J."/>
        </authorList>
    </citation>
    <scope>NUCLEOTIDE SEQUENCE [LARGE SCALE GENOMIC DNA]</scope>
    <source>
        <strain evidence="2 3">CCMP1005</strain>
    </source>
</reference>
<sequence>MSSHKLSASEVGEGESGESSETEQTPFSTQDDDELFRRTGFRYSIAYERGFPYPWCAKKSSKGWIVRDSPPSEAGGGNKYIGWKIAIRMYEEMTELMERARYIDSIHPANAGQKKSATQAVEHWMNKSSDAIHQIEDNARKGRLEISKRKSAKILEAGYRKKRLLERKRKKDLKEQQMEGRKKSMRATQKSVTAVPSPTKLSKRKSRAPTRNAPSIQIGEDPRLDDMIQSIVREFTDDYVNCEGAGGQTAAVQFDEGALTTISRAAQAILAQPGDEAGEV</sequence>
<feature type="compositionally biased region" description="Acidic residues" evidence="1">
    <location>
        <begin position="12"/>
        <end position="21"/>
    </location>
</feature>
<name>K0SHM8_THAOC</name>
<dbReference type="AlphaFoldDB" id="K0SHM8"/>
<comment type="caution">
    <text evidence="2">The sequence shown here is derived from an EMBL/GenBank/DDBJ whole genome shotgun (WGS) entry which is preliminary data.</text>
</comment>
<organism evidence="2 3">
    <name type="scientific">Thalassiosira oceanica</name>
    <name type="common">Marine diatom</name>
    <dbReference type="NCBI Taxonomy" id="159749"/>
    <lineage>
        <taxon>Eukaryota</taxon>
        <taxon>Sar</taxon>
        <taxon>Stramenopiles</taxon>
        <taxon>Ochrophyta</taxon>
        <taxon>Bacillariophyta</taxon>
        <taxon>Coscinodiscophyceae</taxon>
        <taxon>Thalassiosirophycidae</taxon>
        <taxon>Thalassiosirales</taxon>
        <taxon>Thalassiosiraceae</taxon>
        <taxon>Thalassiosira</taxon>
    </lineage>
</organism>
<dbReference type="Proteomes" id="UP000266841">
    <property type="component" value="Unassembled WGS sequence"/>
</dbReference>
<gene>
    <name evidence="2" type="ORF">THAOC_13469</name>
</gene>
<evidence type="ECO:0000256" key="1">
    <source>
        <dbReference type="SAM" id="MobiDB-lite"/>
    </source>
</evidence>
<evidence type="ECO:0000313" key="2">
    <source>
        <dbReference type="EMBL" id="EJK65648.1"/>
    </source>
</evidence>
<evidence type="ECO:0000313" key="3">
    <source>
        <dbReference type="Proteomes" id="UP000266841"/>
    </source>
</evidence>